<evidence type="ECO:0000313" key="1">
    <source>
        <dbReference type="EMBL" id="MBP1930585.1"/>
    </source>
</evidence>
<reference evidence="1 2" key="1">
    <citation type="submission" date="2021-03" db="EMBL/GenBank/DDBJ databases">
        <title>Genomic Encyclopedia of Type Strains, Phase IV (KMG-IV): sequencing the most valuable type-strain genomes for metagenomic binning, comparative biology and taxonomic classification.</title>
        <authorList>
            <person name="Goeker M."/>
        </authorList>
    </citation>
    <scope>NUCLEOTIDE SEQUENCE [LARGE SCALE GENOMIC DNA]</scope>
    <source>
        <strain evidence="1 2">DSM 24738</strain>
    </source>
</reference>
<dbReference type="InterPro" id="IPR058926">
    <property type="entry name" value="YmzB-like"/>
</dbReference>
<dbReference type="RefSeq" id="WP_209808661.1">
    <property type="nucleotide sequence ID" value="NZ_JAGGKT010000001.1"/>
</dbReference>
<accession>A0ABS4GK00</accession>
<gene>
    <name evidence="1" type="ORF">J2Z37_000572</name>
</gene>
<protein>
    <submittedName>
        <fullName evidence="1">Uncharacterized protein</fullName>
    </submittedName>
</protein>
<organism evidence="1 2">
    <name type="scientific">Ammoniphilus resinae</name>
    <dbReference type="NCBI Taxonomy" id="861532"/>
    <lineage>
        <taxon>Bacteria</taxon>
        <taxon>Bacillati</taxon>
        <taxon>Bacillota</taxon>
        <taxon>Bacilli</taxon>
        <taxon>Bacillales</taxon>
        <taxon>Paenibacillaceae</taxon>
        <taxon>Aneurinibacillus group</taxon>
        <taxon>Ammoniphilus</taxon>
    </lineage>
</organism>
<keyword evidence="2" id="KW-1185">Reference proteome</keyword>
<comment type="caution">
    <text evidence="1">The sequence shown here is derived from an EMBL/GenBank/DDBJ whole genome shotgun (WGS) entry which is preliminary data.</text>
</comment>
<dbReference type="Pfam" id="PF25846">
    <property type="entry name" value="YmzB"/>
    <property type="match status" value="1"/>
</dbReference>
<dbReference type="Proteomes" id="UP001519343">
    <property type="component" value="Unassembled WGS sequence"/>
</dbReference>
<proteinExistence type="predicted"/>
<evidence type="ECO:0000313" key="2">
    <source>
        <dbReference type="Proteomes" id="UP001519343"/>
    </source>
</evidence>
<dbReference type="EMBL" id="JAGGKT010000001">
    <property type="protein sequence ID" value="MBP1930585.1"/>
    <property type="molecule type" value="Genomic_DNA"/>
</dbReference>
<sequence>MESPISEIQKWMESMTGQTVLIKKEEDGDLDQVHLRLDKLTVGRQQSDDPDGYVLPQALLFHGQGTINNGESLPQNVYEIPLSNSWLSEEQGNLLHIKTERAVYTIQPF</sequence>
<name>A0ABS4GK00_9BACL</name>